<dbReference type="EMBL" id="FNJC01000006">
    <property type="protein sequence ID" value="SDP62174.1"/>
    <property type="molecule type" value="Genomic_DNA"/>
</dbReference>
<feature type="region of interest" description="Disordered" evidence="1">
    <location>
        <begin position="263"/>
        <end position="293"/>
    </location>
</feature>
<dbReference type="InterPro" id="IPR011551">
    <property type="entry name" value="NTP_PyrPHydrolase_MazG"/>
</dbReference>
<dbReference type="Pfam" id="PF03819">
    <property type="entry name" value="MazG"/>
    <property type="match status" value="1"/>
</dbReference>
<proteinExistence type="predicted"/>
<gene>
    <name evidence="3" type="ORF">SAMN04488061_3506</name>
</gene>
<comment type="caution">
    <text evidence="3">The sequence shown here is derived from an EMBL/GenBank/DDBJ whole genome shotgun (WGS) entry which is preliminary data.</text>
</comment>
<dbReference type="NCBIfam" id="TIGR00444">
    <property type="entry name" value="mazG"/>
    <property type="match status" value="1"/>
</dbReference>
<keyword evidence="4" id="KW-1185">Reference proteome</keyword>
<protein>
    <submittedName>
        <fullName evidence="3">ATP diphosphatase</fullName>
    </submittedName>
</protein>
<organism evidence="3 4">
    <name type="scientific">Filomicrobium insigne</name>
    <dbReference type="NCBI Taxonomy" id="418854"/>
    <lineage>
        <taxon>Bacteria</taxon>
        <taxon>Pseudomonadati</taxon>
        <taxon>Pseudomonadota</taxon>
        <taxon>Alphaproteobacteria</taxon>
        <taxon>Hyphomicrobiales</taxon>
        <taxon>Hyphomicrobiaceae</taxon>
        <taxon>Filomicrobium</taxon>
    </lineage>
</organism>
<feature type="compositionally biased region" description="Basic and acidic residues" evidence="1">
    <location>
        <begin position="281"/>
        <end position="293"/>
    </location>
</feature>
<evidence type="ECO:0000259" key="2">
    <source>
        <dbReference type="Pfam" id="PF03819"/>
    </source>
</evidence>
<accession>A0A1H0U7N9</accession>
<dbReference type="RefSeq" id="WP_280140646.1">
    <property type="nucleotide sequence ID" value="NZ_FNJC01000006.1"/>
</dbReference>
<evidence type="ECO:0000256" key="1">
    <source>
        <dbReference type="SAM" id="MobiDB-lite"/>
    </source>
</evidence>
<dbReference type="InterPro" id="IPR048015">
    <property type="entry name" value="NTP-PPase_MazG-like_N"/>
</dbReference>
<dbReference type="CDD" id="cd11528">
    <property type="entry name" value="NTP-PPase_MazG_Nterm"/>
    <property type="match status" value="1"/>
</dbReference>
<evidence type="ECO:0000313" key="4">
    <source>
        <dbReference type="Proteomes" id="UP000198795"/>
    </source>
</evidence>
<feature type="domain" description="NTP pyrophosphohydrolase MazG-like" evidence="2">
    <location>
        <begin position="34"/>
        <end position="107"/>
    </location>
</feature>
<dbReference type="PANTHER" id="PTHR30522">
    <property type="entry name" value="NUCLEOSIDE TRIPHOSPHATE PYROPHOSPHOHYDROLASE"/>
    <property type="match status" value="1"/>
</dbReference>
<dbReference type="CDD" id="cd11529">
    <property type="entry name" value="NTP-PPase_MazG_Cterm"/>
    <property type="match status" value="1"/>
</dbReference>
<evidence type="ECO:0000313" key="3">
    <source>
        <dbReference type="EMBL" id="SDP62174.1"/>
    </source>
</evidence>
<dbReference type="Gene3D" id="1.10.287.1080">
    <property type="entry name" value="MazG-like"/>
    <property type="match status" value="2"/>
</dbReference>
<dbReference type="Proteomes" id="UP000198795">
    <property type="component" value="Unassembled WGS sequence"/>
</dbReference>
<dbReference type="PANTHER" id="PTHR30522:SF0">
    <property type="entry name" value="NUCLEOSIDE TRIPHOSPHATE PYROPHOSPHOHYDROLASE"/>
    <property type="match status" value="1"/>
</dbReference>
<reference evidence="3 4" key="1">
    <citation type="submission" date="2016-10" db="EMBL/GenBank/DDBJ databases">
        <authorList>
            <person name="Varghese N."/>
            <person name="Submissions S."/>
        </authorList>
    </citation>
    <scope>NUCLEOTIDE SEQUENCE [LARGE SCALE GENOMIC DNA]</scope>
    <source>
        <strain evidence="3 4">CGMCC 1.6497</strain>
    </source>
</reference>
<dbReference type="InterPro" id="IPR048011">
    <property type="entry name" value="NTP-PPase_MazG-like_C"/>
</dbReference>
<dbReference type="SUPFAM" id="SSF101386">
    <property type="entry name" value="all-alpha NTP pyrophosphatases"/>
    <property type="match status" value="2"/>
</dbReference>
<name>A0A1H0U7N9_9HYPH</name>
<dbReference type="InterPro" id="IPR004518">
    <property type="entry name" value="MazG-like_dom"/>
</dbReference>
<sequence length="293" mass="32527">MNNDEAGKKTIGDLLVVMAALRTPVTGCAWDLEQDFASIAPYTLEEAYEVADAIERGDLVDLREELGDLLLQVVYHARMAEEAGAFDFHDVTDGITRKMLRRHPHVFGTPAERAVGLQKGAWDRIKAAEKAEKAAAKGDDANGETGGLLADVPLPLPALLRAVKLQSKAAKVGFDWPSLKPVFDKMREELAELEEVALPHDPRGEGEASQEQLPERVREEFGDLLFVMANVARHLNVDPEDALRAANEKFSRRFRYIEQRLAERGKSPSSSDLIEMDALWDEAKDQERKPTTG</sequence>
<dbReference type="NCBIfam" id="NF007113">
    <property type="entry name" value="PRK09562.1"/>
    <property type="match status" value="1"/>
</dbReference>